<comment type="subcellular location">
    <subcellularLocation>
        <location evidence="1">Membrane</location>
    </subcellularLocation>
</comment>
<keyword evidence="5 6" id="KW-0472">Membrane</keyword>
<keyword evidence="8" id="KW-1185">Reference proteome</keyword>
<dbReference type="PROSITE" id="PS01309">
    <property type="entry name" value="UPF0057"/>
    <property type="match status" value="1"/>
</dbReference>
<evidence type="ECO:0000256" key="1">
    <source>
        <dbReference type="ARBA" id="ARBA00004370"/>
    </source>
</evidence>
<proteinExistence type="inferred from homology"/>
<feature type="transmembrane region" description="Helical" evidence="6">
    <location>
        <begin position="7"/>
        <end position="27"/>
    </location>
</feature>
<dbReference type="Pfam" id="PF01679">
    <property type="entry name" value="Pmp3"/>
    <property type="match status" value="1"/>
</dbReference>
<evidence type="ECO:0000256" key="6">
    <source>
        <dbReference type="SAM" id="Phobius"/>
    </source>
</evidence>
<protein>
    <submittedName>
        <fullName evidence="7">Uncharacterized protein</fullName>
    </submittedName>
</protein>
<feature type="transmembrane region" description="Helical" evidence="6">
    <location>
        <begin position="47"/>
        <end position="68"/>
    </location>
</feature>
<evidence type="ECO:0000313" key="8">
    <source>
        <dbReference type="Proteomes" id="UP000289738"/>
    </source>
</evidence>
<evidence type="ECO:0000256" key="5">
    <source>
        <dbReference type="ARBA" id="ARBA00023136"/>
    </source>
</evidence>
<keyword evidence="3 6" id="KW-0812">Transmembrane</keyword>
<reference evidence="7 8" key="1">
    <citation type="submission" date="2019-01" db="EMBL/GenBank/DDBJ databases">
        <title>Sequencing of cultivated peanut Arachis hypogaea provides insights into genome evolution and oil improvement.</title>
        <authorList>
            <person name="Chen X."/>
        </authorList>
    </citation>
    <scope>NUCLEOTIDE SEQUENCE [LARGE SCALE GENOMIC DNA]</scope>
    <source>
        <strain evidence="8">cv. Fuhuasheng</strain>
        <tissue evidence="7">Leaves</tissue>
    </source>
</reference>
<evidence type="ECO:0000256" key="2">
    <source>
        <dbReference type="ARBA" id="ARBA00009530"/>
    </source>
</evidence>
<evidence type="ECO:0000313" key="7">
    <source>
        <dbReference type="EMBL" id="RYR52331.1"/>
    </source>
</evidence>
<sequence length="100" mass="11540">MAEGTATCIDILLAIILPPLGVFLKYGCHVRRVLDLFGTHPFWISPWNYLCCLCYHQVIIIFGHFTHLMKMNSCFDRWPNEQYSSQVHSACFSSDIPVFL</sequence>
<dbReference type="EMBL" id="SDMP01000006">
    <property type="protein sequence ID" value="RYR52331.1"/>
    <property type="molecule type" value="Genomic_DNA"/>
</dbReference>
<keyword evidence="4 6" id="KW-1133">Transmembrane helix</keyword>
<gene>
    <name evidence="7" type="ORF">Ahy_A06g027264</name>
</gene>
<name>A0A445CN23_ARAHY</name>
<comment type="similarity">
    <text evidence="2">Belongs to the UPF0057 (PMP3) family.</text>
</comment>
<dbReference type="Proteomes" id="UP000289738">
    <property type="component" value="Chromosome A06"/>
</dbReference>
<dbReference type="GO" id="GO:0016020">
    <property type="term" value="C:membrane"/>
    <property type="evidence" value="ECO:0007669"/>
    <property type="project" value="UniProtKB-SubCell"/>
</dbReference>
<evidence type="ECO:0000256" key="4">
    <source>
        <dbReference type="ARBA" id="ARBA00022989"/>
    </source>
</evidence>
<dbReference type="InterPro" id="IPR000612">
    <property type="entry name" value="PMP3"/>
</dbReference>
<comment type="caution">
    <text evidence="7">The sequence shown here is derived from an EMBL/GenBank/DDBJ whole genome shotgun (WGS) entry which is preliminary data.</text>
</comment>
<dbReference type="AlphaFoldDB" id="A0A445CN23"/>
<evidence type="ECO:0000256" key="3">
    <source>
        <dbReference type="ARBA" id="ARBA00022692"/>
    </source>
</evidence>
<organism evidence="7 8">
    <name type="scientific">Arachis hypogaea</name>
    <name type="common">Peanut</name>
    <dbReference type="NCBI Taxonomy" id="3818"/>
    <lineage>
        <taxon>Eukaryota</taxon>
        <taxon>Viridiplantae</taxon>
        <taxon>Streptophyta</taxon>
        <taxon>Embryophyta</taxon>
        <taxon>Tracheophyta</taxon>
        <taxon>Spermatophyta</taxon>
        <taxon>Magnoliopsida</taxon>
        <taxon>eudicotyledons</taxon>
        <taxon>Gunneridae</taxon>
        <taxon>Pentapetalae</taxon>
        <taxon>rosids</taxon>
        <taxon>fabids</taxon>
        <taxon>Fabales</taxon>
        <taxon>Fabaceae</taxon>
        <taxon>Papilionoideae</taxon>
        <taxon>50 kb inversion clade</taxon>
        <taxon>dalbergioids sensu lato</taxon>
        <taxon>Dalbergieae</taxon>
        <taxon>Pterocarpus clade</taxon>
        <taxon>Arachis</taxon>
    </lineage>
</organism>
<accession>A0A445CN23</accession>